<evidence type="ECO:0000313" key="1">
    <source>
        <dbReference type="EMBL" id="KAJ9125703.1"/>
    </source>
</evidence>
<comment type="caution">
    <text evidence="1">The sequence shown here is derived from an EMBL/GenBank/DDBJ whole genome shotgun (WGS) entry which is preliminary data.</text>
</comment>
<organism evidence="1 2">
    <name type="scientific">Naganishia onofrii</name>
    <dbReference type="NCBI Taxonomy" id="1851511"/>
    <lineage>
        <taxon>Eukaryota</taxon>
        <taxon>Fungi</taxon>
        <taxon>Dikarya</taxon>
        <taxon>Basidiomycota</taxon>
        <taxon>Agaricomycotina</taxon>
        <taxon>Tremellomycetes</taxon>
        <taxon>Filobasidiales</taxon>
        <taxon>Filobasidiaceae</taxon>
        <taxon>Naganishia</taxon>
    </lineage>
</organism>
<name>A0ACC2XQ30_9TREE</name>
<gene>
    <name evidence="1" type="ORF">QFC24_002487</name>
</gene>
<sequence length="469" mass="50552">MIFTLLSTSLAILGVSAAQTTPVFAPPAACPVCTSGNYTGQNNGSLPIQPRVSGKAYSRFIQIWLENTDFDTAQASSTFSKLASEGILLTNYNGVTHPSEPNYVASIAGDFFGMSDDNFYALPPNVSTQIDLLEAHNVSWASYQENMPYIGFSGDYAQKNYLDSSSKVPYTYYKRKHNPFIICDSIASVPARMNRIRNFNDFAVDVNASALPSWIFITPNLVNDAHDTNVTFVSAWLEYFLVPLLENPKFNDNETLILLTFDENEDYKSQNTVYTLLLGGAVSPYKGTVDSTFYTHYSSLSSVQNNWGLGSLGRQDTNSTVASVFQFQANMTNHTNVVSDATPLMNLTGIFPGVCASQRWIPVTAPNMSVIGAGGGPVFTSNVTSNVSVDNTMPINLTAMRVVNPATINPNYTMPSSGTEVNAISTSASASPSSSVAASSKSSAGYANARLPPAMTTGLVCLFFTVLLL</sequence>
<proteinExistence type="predicted"/>
<protein>
    <submittedName>
        <fullName evidence="1">Uncharacterized protein</fullName>
    </submittedName>
</protein>
<reference evidence="1" key="1">
    <citation type="submission" date="2023-04" db="EMBL/GenBank/DDBJ databases">
        <title>Draft Genome sequencing of Naganishia species isolated from polar environments using Oxford Nanopore Technology.</title>
        <authorList>
            <person name="Leo P."/>
            <person name="Venkateswaran K."/>
        </authorList>
    </citation>
    <scope>NUCLEOTIDE SEQUENCE</scope>
    <source>
        <strain evidence="1">DBVPG 5303</strain>
    </source>
</reference>
<keyword evidence="2" id="KW-1185">Reference proteome</keyword>
<evidence type="ECO:0000313" key="2">
    <source>
        <dbReference type="Proteomes" id="UP001234202"/>
    </source>
</evidence>
<accession>A0ACC2XQ30</accession>
<dbReference type="EMBL" id="JASBWV010000007">
    <property type="protein sequence ID" value="KAJ9125703.1"/>
    <property type="molecule type" value="Genomic_DNA"/>
</dbReference>
<dbReference type="Proteomes" id="UP001234202">
    <property type="component" value="Unassembled WGS sequence"/>
</dbReference>